<accession>A0A0K2Y132</accession>
<sequence>MALAHFSTLKEDLQRALAQVKAIQEQQQKGDGVIISLQTLA</sequence>
<dbReference type="AlphaFoldDB" id="A0A0K2Y132"/>
<gene>
    <name evidence="1" type="ORF">HAL07_11080</name>
</gene>
<protein>
    <submittedName>
        <fullName evidence="1">Uncharacterized protein</fullName>
    </submittedName>
</protein>
<evidence type="ECO:0000313" key="2">
    <source>
        <dbReference type="Proteomes" id="UP000043437"/>
    </source>
</evidence>
<evidence type="ECO:0000313" key="1">
    <source>
        <dbReference type="EMBL" id="CRF52643.1"/>
    </source>
</evidence>
<dbReference type="EMBL" id="CDMG01000009">
    <property type="protein sequence ID" value="CRF52643.1"/>
    <property type="molecule type" value="Genomic_DNA"/>
</dbReference>
<organism evidence="1 2">
    <name type="scientific">Helicobacter ailurogastricus</name>
    <dbReference type="NCBI Taxonomy" id="1578720"/>
    <lineage>
        <taxon>Bacteria</taxon>
        <taxon>Pseudomonadati</taxon>
        <taxon>Campylobacterota</taxon>
        <taxon>Epsilonproteobacteria</taxon>
        <taxon>Campylobacterales</taxon>
        <taxon>Helicobacteraceae</taxon>
        <taxon>Helicobacter</taxon>
    </lineage>
</organism>
<reference evidence="2" key="1">
    <citation type="submission" date="2014-12" db="EMBL/GenBank/DDBJ databases">
        <authorList>
            <person name="Jaenicke S."/>
        </authorList>
    </citation>
    <scope>NUCLEOTIDE SEQUENCE [LARGE SCALE GENOMIC DNA]</scope>
</reference>
<proteinExistence type="predicted"/>
<dbReference type="Proteomes" id="UP000043437">
    <property type="component" value="Unassembled WGS sequence"/>
</dbReference>
<name>A0A0K2Y132_9HELI</name>